<accession>A0A097PT55</accession>
<evidence type="ECO:0000256" key="1">
    <source>
        <dbReference type="ARBA" id="ARBA00009277"/>
    </source>
</evidence>
<dbReference type="GO" id="GO:0003676">
    <property type="term" value="F:nucleic acid binding"/>
    <property type="evidence" value="ECO:0007669"/>
    <property type="project" value="InterPro"/>
</dbReference>
<dbReference type="AlphaFoldDB" id="A0A097PT55"/>
<dbReference type="InterPro" id="IPR054353">
    <property type="entry name" value="IstA-like_C"/>
</dbReference>
<name>A0A097PT55_9STAP</name>
<dbReference type="SUPFAM" id="SSF53098">
    <property type="entry name" value="Ribonuclease H-like"/>
    <property type="match status" value="1"/>
</dbReference>
<dbReference type="InterPro" id="IPR036397">
    <property type="entry name" value="RNaseH_sf"/>
</dbReference>
<dbReference type="EMBL" id="KM613043">
    <property type="protein sequence ID" value="AIU53930.1"/>
    <property type="molecule type" value="Genomic_DNA"/>
</dbReference>
<protein>
    <submittedName>
        <fullName evidence="3">Putative integrase</fullName>
    </submittedName>
</protein>
<evidence type="ECO:0000259" key="2">
    <source>
        <dbReference type="PROSITE" id="PS50994"/>
    </source>
</evidence>
<dbReference type="Pfam" id="PF13518">
    <property type="entry name" value="HTH_28"/>
    <property type="match status" value="1"/>
</dbReference>
<dbReference type="GO" id="GO:0015074">
    <property type="term" value="P:DNA integration"/>
    <property type="evidence" value="ECO:0007669"/>
    <property type="project" value="InterPro"/>
</dbReference>
<organism evidence="3">
    <name type="scientific">Macrococcoides caseolyticum</name>
    <dbReference type="NCBI Taxonomy" id="69966"/>
    <lineage>
        <taxon>Bacteria</taxon>
        <taxon>Bacillati</taxon>
        <taxon>Bacillota</taxon>
        <taxon>Bacilli</taxon>
        <taxon>Bacillales</taxon>
        <taxon>Staphylococcaceae</taxon>
        <taxon>Macrococcoides</taxon>
    </lineage>
</organism>
<dbReference type="PANTHER" id="PTHR35004">
    <property type="entry name" value="TRANSPOSASE RV3428C-RELATED"/>
    <property type="match status" value="1"/>
</dbReference>
<dbReference type="PROSITE" id="PS50994">
    <property type="entry name" value="INTEGRASE"/>
    <property type="match status" value="1"/>
</dbReference>
<dbReference type="Pfam" id="PF22483">
    <property type="entry name" value="Mu-transpos_C_2"/>
    <property type="match status" value="1"/>
</dbReference>
<dbReference type="InterPro" id="IPR055247">
    <property type="entry name" value="InsJ-like_HTH"/>
</dbReference>
<evidence type="ECO:0000313" key="3">
    <source>
        <dbReference type="EMBL" id="AIU53930.1"/>
    </source>
</evidence>
<keyword evidence="3" id="KW-0614">Plasmid</keyword>
<dbReference type="SUPFAM" id="SSF46689">
    <property type="entry name" value="Homeodomain-like"/>
    <property type="match status" value="1"/>
</dbReference>
<dbReference type="InterPro" id="IPR012337">
    <property type="entry name" value="RNaseH-like_sf"/>
</dbReference>
<reference evidence="3" key="1">
    <citation type="journal article" date="2014" name="J. Bacteriol.">
        <title>Characterization of a novel plasmid-borne thiopeptide gene cluster in Staphylococcus epidermidis strain 115.</title>
        <authorList>
            <person name="Bennallack P.R."/>
            <person name="Burt S.R."/>
            <person name="Heder M.J."/>
            <person name="Robison R.A."/>
            <person name="Griffitts J.S."/>
        </authorList>
    </citation>
    <scope>NUCLEOTIDE SEQUENCE</scope>
    <source>
        <strain evidence="3">115</strain>
        <plasmid evidence="3">pBac115</plasmid>
    </source>
</reference>
<sequence>MKRVAYSVEIKYKVVEMKLKGYSTREIMDALNIKNESQVKVWWKWYRNGETHRFNQQVGKQYSYGKGNEELSTVETLKIELGCTAMAIFKYIEKKGYKGRYTILREYCKNKKLNETKKATIRVETNPGIAAQVDWKEDMIMHDKFGRTYQFNIFLYVLHYSKMKYITLTWDKKQDTLFECLKDAFEYTEGVPREIWFDNMRTVVDRPRTQYKKVVFNNLFYQFSKDANFEPIACRPYRPQTKGSVESLAKFVEQRLRPYDYEFYDAVELIGLVNNLCQELNYEEISQATDQRPIDVFNYEEKEHLNSFNDSLLNTYIEDECIRIVSKESMVNFRKGKYSVPTKYIGEEVQVIFNDSTDELLIYFDGELIRRHNLSERKFNYFVEDMSEILKSDVFKHKDDEEILTYIENSLLLYDEI</sequence>
<dbReference type="NCBIfam" id="NF033546">
    <property type="entry name" value="transpos_IS21"/>
    <property type="match status" value="1"/>
</dbReference>
<dbReference type="RefSeq" id="WP_172686367.1">
    <property type="nucleotide sequence ID" value="NZ_KM613043.1"/>
</dbReference>
<dbReference type="InterPro" id="IPR009057">
    <property type="entry name" value="Homeodomain-like_sf"/>
</dbReference>
<comment type="similarity">
    <text evidence="1">Belongs to the transposase IS21/IS408/IS1162 family.</text>
</comment>
<feature type="domain" description="Integrase catalytic" evidence="2">
    <location>
        <begin position="123"/>
        <end position="301"/>
    </location>
</feature>
<dbReference type="InterPro" id="IPR001584">
    <property type="entry name" value="Integrase_cat-core"/>
</dbReference>
<dbReference type="PANTHER" id="PTHR35004:SF7">
    <property type="entry name" value="INTEGRASE PROTEIN"/>
    <property type="match status" value="1"/>
</dbReference>
<geneLocation type="plasmid" evidence="3">
    <name>pBac115</name>
</geneLocation>
<dbReference type="Gene3D" id="3.30.420.10">
    <property type="entry name" value="Ribonuclease H-like superfamily/Ribonuclease H"/>
    <property type="match status" value="1"/>
</dbReference>
<proteinExistence type="inferred from homology"/>